<evidence type="ECO:0000256" key="1">
    <source>
        <dbReference type="ARBA" id="ARBA00004613"/>
    </source>
</evidence>
<evidence type="ECO:0000256" key="7">
    <source>
        <dbReference type="SAM" id="SignalP"/>
    </source>
</evidence>
<dbReference type="PANTHER" id="PTHR20515:SF2">
    <property type="entry name" value="DEFENSIN BETA 4A"/>
    <property type="match status" value="1"/>
</dbReference>
<keyword evidence="6" id="KW-1015">Disulfide bond</keyword>
<sequence>MRLHLLLLAFLLMFLMPVPGFARLAGRSCNEKGGICMAFRCSRGRRQIGGCRFPGIKCCSV</sequence>
<protein>
    <recommendedName>
        <fullName evidence="8">Beta-defensin-like domain-containing protein</fullName>
    </recommendedName>
</protein>
<evidence type="ECO:0000256" key="6">
    <source>
        <dbReference type="ARBA" id="ARBA00023157"/>
    </source>
</evidence>
<dbReference type="SUPFAM" id="SSF57392">
    <property type="entry name" value="Defensin-like"/>
    <property type="match status" value="1"/>
</dbReference>
<organism evidence="9 10">
    <name type="scientific">Pipistrellus nathusii</name>
    <name type="common">Nathusius' pipistrelle</name>
    <dbReference type="NCBI Taxonomy" id="59473"/>
    <lineage>
        <taxon>Eukaryota</taxon>
        <taxon>Metazoa</taxon>
        <taxon>Chordata</taxon>
        <taxon>Craniata</taxon>
        <taxon>Vertebrata</taxon>
        <taxon>Euteleostomi</taxon>
        <taxon>Mammalia</taxon>
        <taxon>Eutheria</taxon>
        <taxon>Laurasiatheria</taxon>
        <taxon>Chiroptera</taxon>
        <taxon>Yangochiroptera</taxon>
        <taxon>Vespertilionidae</taxon>
        <taxon>Pipistrellus</taxon>
    </lineage>
</organism>
<gene>
    <name evidence="9" type="ORF">MPIPNATIZW_LOCUS10820</name>
</gene>
<proteinExistence type="predicted"/>
<name>A0ABN9ZWL4_PIPNA</name>
<evidence type="ECO:0000313" key="10">
    <source>
        <dbReference type="Proteomes" id="UP001314169"/>
    </source>
</evidence>
<comment type="subcellular location">
    <subcellularLocation>
        <location evidence="1">Secreted</location>
    </subcellularLocation>
</comment>
<dbReference type="InterPro" id="IPR001855">
    <property type="entry name" value="Defensin_beta-like"/>
</dbReference>
<dbReference type="Proteomes" id="UP001314169">
    <property type="component" value="Chromosome 3"/>
</dbReference>
<evidence type="ECO:0000256" key="5">
    <source>
        <dbReference type="ARBA" id="ARBA00023022"/>
    </source>
</evidence>
<feature type="signal peptide" evidence="7">
    <location>
        <begin position="1"/>
        <end position="22"/>
    </location>
</feature>
<dbReference type="EMBL" id="OY882860">
    <property type="protein sequence ID" value="CAK6442514.1"/>
    <property type="molecule type" value="Genomic_DNA"/>
</dbReference>
<reference evidence="9" key="1">
    <citation type="submission" date="2023-12" db="EMBL/GenBank/DDBJ databases">
        <authorList>
            <person name="Brown T."/>
        </authorList>
    </citation>
    <scope>NUCLEOTIDE SEQUENCE</scope>
</reference>
<keyword evidence="10" id="KW-1185">Reference proteome</keyword>
<accession>A0ABN9ZWL4</accession>
<keyword evidence="2" id="KW-0964">Secreted</keyword>
<dbReference type="Gene3D" id="3.10.360.10">
    <property type="entry name" value="Antimicrobial Peptide, Beta-defensin 2, Chain A"/>
    <property type="match status" value="1"/>
</dbReference>
<keyword evidence="7" id="KW-0732">Signal</keyword>
<evidence type="ECO:0000256" key="3">
    <source>
        <dbReference type="ARBA" id="ARBA00022529"/>
    </source>
</evidence>
<evidence type="ECO:0000256" key="4">
    <source>
        <dbReference type="ARBA" id="ARBA00022940"/>
    </source>
</evidence>
<evidence type="ECO:0000259" key="8">
    <source>
        <dbReference type="Pfam" id="PF00711"/>
    </source>
</evidence>
<dbReference type="PANTHER" id="PTHR20515">
    <property type="entry name" value="BETA-DEFENSIN"/>
    <property type="match status" value="1"/>
</dbReference>
<dbReference type="Pfam" id="PF00711">
    <property type="entry name" value="Defensin_beta"/>
    <property type="match status" value="1"/>
</dbReference>
<feature type="chain" id="PRO_5046965234" description="Beta-defensin-like domain-containing protein" evidence="7">
    <location>
        <begin position="23"/>
        <end position="61"/>
    </location>
</feature>
<feature type="domain" description="Beta-defensin-like" evidence="8">
    <location>
        <begin position="28"/>
        <end position="59"/>
    </location>
</feature>
<evidence type="ECO:0000313" key="9">
    <source>
        <dbReference type="EMBL" id="CAK6442514.1"/>
    </source>
</evidence>
<keyword evidence="5" id="KW-0044">Antibiotic</keyword>
<evidence type="ECO:0000256" key="2">
    <source>
        <dbReference type="ARBA" id="ARBA00022525"/>
    </source>
</evidence>
<keyword evidence="4" id="KW-0211">Defensin</keyword>
<keyword evidence="3" id="KW-0929">Antimicrobial</keyword>